<evidence type="ECO:0000256" key="2">
    <source>
        <dbReference type="RuleBase" id="RU102079"/>
    </source>
</evidence>
<keyword evidence="1 2" id="KW-0430">Lectin</keyword>
<protein>
    <recommendedName>
        <fullName evidence="2">Galectin</fullName>
    </recommendedName>
</protein>
<evidence type="ECO:0000259" key="3">
    <source>
        <dbReference type="PROSITE" id="PS51304"/>
    </source>
</evidence>
<dbReference type="Gene3D" id="2.60.120.200">
    <property type="match status" value="1"/>
</dbReference>
<accession>A0A2T7P5U4</accession>
<dbReference type="Pfam" id="PF00337">
    <property type="entry name" value="Gal-bind_lectin"/>
    <property type="match status" value="1"/>
</dbReference>
<dbReference type="InterPro" id="IPR013320">
    <property type="entry name" value="ConA-like_dom_sf"/>
</dbReference>
<reference evidence="4 5" key="1">
    <citation type="submission" date="2018-04" db="EMBL/GenBank/DDBJ databases">
        <title>The genome of golden apple snail Pomacea canaliculata provides insight into stress tolerance and invasive adaptation.</title>
        <authorList>
            <person name="Liu C."/>
            <person name="Liu B."/>
            <person name="Ren Y."/>
            <person name="Zhang Y."/>
            <person name="Wang H."/>
            <person name="Li S."/>
            <person name="Jiang F."/>
            <person name="Yin L."/>
            <person name="Zhang G."/>
            <person name="Qian W."/>
            <person name="Fan W."/>
        </authorList>
    </citation>
    <scope>NUCLEOTIDE SEQUENCE [LARGE SCALE GENOMIC DNA]</scope>
    <source>
        <strain evidence="4">SZHN2017</strain>
        <tissue evidence="4">Muscle</tissue>
    </source>
</reference>
<dbReference type="InterPro" id="IPR001079">
    <property type="entry name" value="Galectin_CRD"/>
</dbReference>
<dbReference type="AlphaFoldDB" id="A0A2T7P5U4"/>
<dbReference type="Proteomes" id="UP000245119">
    <property type="component" value="Linkage Group LG6"/>
</dbReference>
<gene>
    <name evidence="4" type="ORF">C0Q70_11389</name>
</gene>
<feature type="domain" description="Galectin" evidence="3">
    <location>
        <begin position="7"/>
        <end position="137"/>
    </location>
</feature>
<dbReference type="EMBL" id="PZQS01000006">
    <property type="protein sequence ID" value="PVD28794.1"/>
    <property type="molecule type" value="Genomic_DNA"/>
</dbReference>
<evidence type="ECO:0000313" key="5">
    <source>
        <dbReference type="Proteomes" id="UP000245119"/>
    </source>
</evidence>
<dbReference type="GO" id="GO:0030246">
    <property type="term" value="F:carbohydrate binding"/>
    <property type="evidence" value="ECO:0007669"/>
    <property type="project" value="UniProtKB-UniRule"/>
</dbReference>
<organism evidence="4 5">
    <name type="scientific">Pomacea canaliculata</name>
    <name type="common">Golden apple snail</name>
    <dbReference type="NCBI Taxonomy" id="400727"/>
    <lineage>
        <taxon>Eukaryota</taxon>
        <taxon>Metazoa</taxon>
        <taxon>Spiralia</taxon>
        <taxon>Lophotrochozoa</taxon>
        <taxon>Mollusca</taxon>
        <taxon>Gastropoda</taxon>
        <taxon>Caenogastropoda</taxon>
        <taxon>Architaenioglossa</taxon>
        <taxon>Ampullarioidea</taxon>
        <taxon>Ampullariidae</taxon>
        <taxon>Pomacea</taxon>
    </lineage>
</organism>
<name>A0A2T7P5U4_POMCA</name>
<proteinExistence type="predicted"/>
<keyword evidence="5" id="KW-1185">Reference proteome</keyword>
<dbReference type="PROSITE" id="PS51304">
    <property type="entry name" value="GALECTIN"/>
    <property type="match status" value="1"/>
</dbReference>
<comment type="caution">
    <text evidence="4">The sequence shown here is derived from an EMBL/GenBank/DDBJ whole genome shotgun (WGS) entry which is preliminary data.</text>
</comment>
<evidence type="ECO:0000256" key="1">
    <source>
        <dbReference type="ARBA" id="ARBA00022734"/>
    </source>
</evidence>
<sequence length="139" mass="16233">MALTVPYSYELPFPLDVDMKIGVNAAFKEDGHRFTLMLLCDENYEMADALLIVETESSSTLKFSYRRDGVTGDVETIPVDDWQTHKALQLYIRMERDYFMITLNGKFTKTYPYNFSMKKVKDIWIDGDITLYNFTPPQQ</sequence>
<evidence type="ECO:0000313" key="4">
    <source>
        <dbReference type="EMBL" id="PVD28794.1"/>
    </source>
</evidence>
<dbReference type="SMART" id="SM00908">
    <property type="entry name" value="Gal-bind_lectin"/>
    <property type="match status" value="1"/>
</dbReference>
<dbReference type="SUPFAM" id="SSF49899">
    <property type="entry name" value="Concanavalin A-like lectins/glucanases"/>
    <property type="match status" value="1"/>
</dbReference>